<protein>
    <recommendedName>
        <fullName evidence="7">Gram-positive cocci surface proteins LPxTG domain-containing protein</fullName>
    </recommendedName>
</protein>
<keyword evidence="4" id="KW-0572">Peptidoglycan-anchor</keyword>
<organism evidence="8 9">
    <name type="scientific">Companilactobacillus paralimentarius DSM 13238 = JCM 10415</name>
    <dbReference type="NCBI Taxonomy" id="1122151"/>
    <lineage>
        <taxon>Bacteria</taxon>
        <taxon>Bacillati</taxon>
        <taxon>Bacillota</taxon>
        <taxon>Bacilli</taxon>
        <taxon>Lactobacillales</taxon>
        <taxon>Lactobacillaceae</taxon>
        <taxon>Companilactobacillus</taxon>
    </lineage>
</organism>
<dbReference type="Proteomes" id="UP000051908">
    <property type="component" value="Unassembled WGS sequence"/>
</dbReference>
<dbReference type="InterPro" id="IPR019931">
    <property type="entry name" value="LPXTG_anchor"/>
</dbReference>
<dbReference type="AlphaFoldDB" id="A0A0R1PIT8"/>
<evidence type="ECO:0000256" key="5">
    <source>
        <dbReference type="SAM" id="MobiDB-lite"/>
    </source>
</evidence>
<feature type="region of interest" description="Disordered" evidence="5">
    <location>
        <begin position="211"/>
        <end position="233"/>
    </location>
</feature>
<name>A0A0R1PIT8_9LACO</name>
<evidence type="ECO:0000256" key="6">
    <source>
        <dbReference type="SAM" id="Phobius"/>
    </source>
</evidence>
<gene>
    <name evidence="8" type="ORF">FD33_GL001227</name>
</gene>
<evidence type="ECO:0000256" key="3">
    <source>
        <dbReference type="ARBA" id="ARBA00022729"/>
    </source>
</evidence>
<feature type="transmembrane region" description="Helical" evidence="6">
    <location>
        <begin position="412"/>
        <end position="433"/>
    </location>
</feature>
<keyword evidence="6" id="KW-0472">Membrane</keyword>
<dbReference type="NCBIfam" id="TIGR01167">
    <property type="entry name" value="LPXTG_anchor"/>
    <property type="match status" value="1"/>
</dbReference>
<dbReference type="EMBL" id="AZES01000021">
    <property type="protein sequence ID" value="KRL32047.1"/>
    <property type="molecule type" value="Genomic_DNA"/>
</dbReference>
<dbReference type="PATRIC" id="fig|1122151.5.peg.1274"/>
<dbReference type="InterPro" id="IPR037250">
    <property type="entry name" value="NEAT_dom_sf"/>
</dbReference>
<keyword evidence="9" id="KW-1185">Reference proteome</keyword>
<dbReference type="Pfam" id="PF00746">
    <property type="entry name" value="Gram_pos_anchor"/>
    <property type="match status" value="1"/>
</dbReference>
<dbReference type="Gene3D" id="2.60.40.1850">
    <property type="match status" value="2"/>
</dbReference>
<evidence type="ECO:0000256" key="2">
    <source>
        <dbReference type="ARBA" id="ARBA00022525"/>
    </source>
</evidence>
<dbReference type="RefSeq" id="WP_081784525.1">
    <property type="nucleotide sequence ID" value="NZ_AZES01000021.1"/>
</dbReference>
<sequence length="436" mass="47057">MMKKWVISLLSVGMLLGIFGVSGISDSDSPNTVEETVQADTNSNNERTINYAVYPGNSSLLSPMDAFFTKSADITSNDDGSYKVTLTAEISNLTSLKVTTIDNQQPSVSSTYTKNAKKYVDISFNIKSLSELDKPISGTIQTKLLDLTVDKSTVSFKFDSSSLDGQKSNTFLNSLKSITDAEDETKSVLNDAQNTANNIKGDLNGANDIITTPDTTSSQTTNTTTANSDGSQATNNKTVIKELTYKVAKNDGDGSMISPYFTNTAKVMQNPDGTYYVEMTIKYPKKFGNNAIQLNYINHEKPTNLSFTSSGDSNYLKFDFPINNLGDLGEVISGNATLNLPDFNLDKDLNFDLNFDGFNPSDISGIVSSSDVSGLLSDLSSLSNAKNVKTDKATNDNRVLGTLPQTGEQTNAALGIIGGLILVLWIVLLKATYLKK</sequence>
<dbReference type="SUPFAM" id="SSF158911">
    <property type="entry name" value="NEAT domain-like"/>
    <property type="match status" value="2"/>
</dbReference>
<proteinExistence type="predicted"/>
<evidence type="ECO:0000313" key="9">
    <source>
        <dbReference type="Proteomes" id="UP000051908"/>
    </source>
</evidence>
<keyword evidence="3" id="KW-0732">Signal</keyword>
<keyword evidence="1" id="KW-0134">Cell wall</keyword>
<keyword evidence="6" id="KW-1133">Transmembrane helix</keyword>
<accession>A0A0R1PIT8</accession>
<reference evidence="8 9" key="1">
    <citation type="journal article" date="2015" name="Genome Announc.">
        <title>Expanding the biotechnology potential of lactobacilli through comparative genomics of 213 strains and associated genera.</title>
        <authorList>
            <person name="Sun Z."/>
            <person name="Harris H.M."/>
            <person name="McCann A."/>
            <person name="Guo C."/>
            <person name="Argimon S."/>
            <person name="Zhang W."/>
            <person name="Yang X."/>
            <person name="Jeffery I.B."/>
            <person name="Cooney J.C."/>
            <person name="Kagawa T.F."/>
            <person name="Liu W."/>
            <person name="Song Y."/>
            <person name="Salvetti E."/>
            <person name="Wrobel A."/>
            <person name="Rasinkangas P."/>
            <person name="Parkhill J."/>
            <person name="Rea M.C."/>
            <person name="O'Sullivan O."/>
            <person name="Ritari J."/>
            <person name="Douillard F.P."/>
            <person name="Paul Ross R."/>
            <person name="Yang R."/>
            <person name="Briner A.E."/>
            <person name="Felis G.E."/>
            <person name="de Vos W.M."/>
            <person name="Barrangou R."/>
            <person name="Klaenhammer T.R."/>
            <person name="Caufield P.W."/>
            <person name="Cui Y."/>
            <person name="Zhang H."/>
            <person name="O'Toole P.W."/>
        </authorList>
    </citation>
    <scope>NUCLEOTIDE SEQUENCE [LARGE SCALE GENOMIC DNA]</scope>
    <source>
        <strain evidence="8 9">DSM 13238</strain>
    </source>
</reference>
<evidence type="ECO:0000256" key="4">
    <source>
        <dbReference type="ARBA" id="ARBA00023088"/>
    </source>
</evidence>
<evidence type="ECO:0000256" key="1">
    <source>
        <dbReference type="ARBA" id="ARBA00022512"/>
    </source>
</evidence>
<keyword evidence="6" id="KW-0812">Transmembrane</keyword>
<dbReference type="OrthoDB" id="2326738at2"/>
<keyword evidence="2" id="KW-0964">Secreted</keyword>
<feature type="compositionally biased region" description="Low complexity" evidence="5">
    <location>
        <begin position="211"/>
        <end position="229"/>
    </location>
</feature>
<comment type="caution">
    <text evidence="8">The sequence shown here is derived from an EMBL/GenBank/DDBJ whole genome shotgun (WGS) entry which is preliminary data.</text>
</comment>
<dbReference type="GeneID" id="96667187"/>
<evidence type="ECO:0000313" key="8">
    <source>
        <dbReference type="EMBL" id="KRL32047.1"/>
    </source>
</evidence>
<feature type="domain" description="Gram-positive cocci surface proteins LPxTG" evidence="7">
    <location>
        <begin position="401"/>
        <end position="430"/>
    </location>
</feature>
<evidence type="ECO:0000259" key="7">
    <source>
        <dbReference type="Pfam" id="PF00746"/>
    </source>
</evidence>